<evidence type="ECO:0000256" key="1">
    <source>
        <dbReference type="SAM" id="MobiDB-lite"/>
    </source>
</evidence>
<dbReference type="EMBL" id="CM007389">
    <property type="protein sequence ID" value="ONK57551.1"/>
    <property type="molecule type" value="Genomic_DNA"/>
</dbReference>
<feature type="region of interest" description="Disordered" evidence="1">
    <location>
        <begin position="461"/>
        <end position="546"/>
    </location>
</feature>
<evidence type="ECO:0000256" key="2">
    <source>
        <dbReference type="SAM" id="SignalP"/>
    </source>
</evidence>
<feature type="region of interest" description="Disordered" evidence="1">
    <location>
        <begin position="348"/>
        <end position="397"/>
    </location>
</feature>
<feature type="domain" description="HTH OST-type" evidence="3">
    <location>
        <begin position="268"/>
        <end position="340"/>
    </location>
</feature>
<dbReference type="Pfam" id="PF12872">
    <property type="entry name" value="OST-HTH"/>
    <property type="match status" value="2"/>
</dbReference>
<feature type="compositionally biased region" description="Polar residues" evidence="1">
    <location>
        <begin position="963"/>
        <end position="973"/>
    </location>
</feature>
<feature type="region of interest" description="Disordered" evidence="1">
    <location>
        <begin position="871"/>
        <end position="933"/>
    </location>
</feature>
<dbReference type="PANTHER" id="PTHR14379">
    <property type="entry name" value="LIMKAIN B LKAP"/>
    <property type="match status" value="1"/>
</dbReference>
<dbReference type="Gene3D" id="3.30.420.610">
    <property type="entry name" value="LOTUS domain-like"/>
    <property type="match status" value="2"/>
</dbReference>
<accession>A0A5P1E4I7</accession>
<feature type="region of interest" description="Disordered" evidence="1">
    <location>
        <begin position="948"/>
        <end position="980"/>
    </location>
</feature>
<sequence length="1021" mass="113764">MMTLIPRTLILHVFPLRSSIILFHSAAGAVAGEESHRRRLDSHSYASSSSSYRRNYDEENRSVKVTVWWDFENCQVPAGVNVERVANRITAALRSTGIKGPVTITAFGDVAQMSRAKQEALTSTGICLNHVPHRGKNSADRSFMADLVYWVTQNPPPAHFFLISGDKDFANILHRLRMSNYNILLASNDIARGVLCSAATIMWPWIELVKGENAHAKHFNDPPDGFYGSWYGQYKGALEDPFVDSEQCVISQVDESMESISETKIRPIPRVVVNGIRNVLHSYPEGMSISELRKELRRKNIAFDKDLYGHKKFSNLLASMPNIVKFIPDPSGAVQPLVADKRLLESADVNSAPSSDPSELRLKSVKDTQTSKVNNSRTLARGEKPLTTAPPNTMDVSAPMATGPTPVSVGTSAVLPTSSVPIQDVAAKKVETDESTITDQGYNAEVKEGFFKRIWKTLTGSRSVDSSPSHENHIISEQASTSNEKTIKDDEPKKAEFGGKAELVKEKSSHALSSSNTSDAKDSVPVERTSEQSEKHSDTSNPRTGLFGQLANWWQSRKSDARYQKDSFESFGKNLEANGNVDVKDDIPVSLHPETHAIFSRSDFWDTLESFLLTSEGADLISKSSTRDQLVHKLQKEGPCFLKDLQECHMYKLVELLISEKKWVEASSDSFPFKLVLPLRGRCPDVHGSKSNGLSTLFSGRRPKQDDSYTGQEETYPQNFAELKAWFQKSFNGTEDIKPEDFHKLFESKFNKKLVCYAYGYPTIRSLLFACSADNGSTSQGKKKKLPSKEEVLSDCHKLITELLKQNPDGFNMGNFRPLFFQKYGYILDCQMVGYPKLISLLQDIPGVRTEDSFVLPASIATKKTLTYGLDSESTSNGEDWEELGPVSDDKKQSGYTKVSLSDEEFTDSDDEVPSQFDGLTKQPKREEEDSSLMQILDSWYDTKEGVVKKDEDRPADGLVDCSKSNPQKTSDLSLEGCPNVRLRPPKRYSFVVDSGDDEKDRLVDNVLGSLKKAGDSRLQS</sequence>
<feature type="compositionally biased region" description="Polar residues" evidence="1">
    <location>
        <begin position="348"/>
        <end position="357"/>
    </location>
</feature>
<dbReference type="InterPro" id="IPR024768">
    <property type="entry name" value="Marf1"/>
</dbReference>
<dbReference type="AlphaFoldDB" id="A0A5P1E4I7"/>
<feature type="compositionally biased region" description="Polar residues" evidence="1">
    <location>
        <begin position="475"/>
        <end position="484"/>
    </location>
</feature>
<gene>
    <name evidence="4" type="ORF">A4U43_C09F1650</name>
</gene>
<proteinExistence type="predicted"/>
<dbReference type="Gramene" id="ONK57551">
    <property type="protein sequence ID" value="ONK57551"/>
    <property type="gene ID" value="A4U43_C09F1650"/>
</dbReference>
<dbReference type="GO" id="GO:0005777">
    <property type="term" value="C:peroxisome"/>
    <property type="evidence" value="ECO:0007669"/>
    <property type="project" value="InterPro"/>
</dbReference>
<feature type="compositionally biased region" description="Polar residues" evidence="1">
    <location>
        <begin position="367"/>
        <end position="378"/>
    </location>
</feature>
<evidence type="ECO:0000313" key="4">
    <source>
        <dbReference type="EMBL" id="ONK57551.1"/>
    </source>
</evidence>
<feature type="domain" description="HTH OST-type" evidence="3">
    <location>
        <begin position="792"/>
        <end position="871"/>
    </location>
</feature>
<dbReference type="GO" id="GO:0004540">
    <property type="term" value="F:RNA nuclease activity"/>
    <property type="evidence" value="ECO:0007669"/>
    <property type="project" value="InterPro"/>
</dbReference>
<dbReference type="GO" id="GO:0010468">
    <property type="term" value="P:regulation of gene expression"/>
    <property type="evidence" value="ECO:0007669"/>
    <property type="project" value="InterPro"/>
</dbReference>
<feature type="compositionally biased region" description="Basic and acidic residues" evidence="1">
    <location>
        <begin position="485"/>
        <end position="509"/>
    </location>
</feature>
<dbReference type="CDD" id="cd08824">
    <property type="entry name" value="LOTUS"/>
    <property type="match status" value="2"/>
</dbReference>
<feature type="compositionally biased region" description="Polar residues" evidence="1">
    <location>
        <begin position="689"/>
        <end position="698"/>
    </location>
</feature>
<dbReference type="PROSITE" id="PS51644">
    <property type="entry name" value="HTH_OST"/>
    <property type="match status" value="2"/>
</dbReference>
<dbReference type="CDD" id="cd10910">
    <property type="entry name" value="PIN_limkain_b1_N_like"/>
    <property type="match status" value="1"/>
</dbReference>
<dbReference type="OMA" id="GHYKAPL"/>
<keyword evidence="5" id="KW-1185">Reference proteome</keyword>
<feature type="signal peptide" evidence="2">
    <location>
        <begin position="1"/>
        <end position="31"/>
    </location>
</feature>
<protein>
    <recommendedName>
        <fullName evidence="3">HTH OST-type domain-containing protein</fullName>
    </recommendedName>
</protein>
<organism evidence="4 5">
    <name type="scientific">Asparagus officinalis</name>
    <name type="common">Garden asparagus</name>
    <dbReference type="NCBI Taxonomy" id="4686"/>
    <lineage>
        <taxon>Eukaryota</taxon>
        <taxon>Viridiplantae</taxon>
        <taxon>Streptophyta</taxon>
        <taxon>Embryophyta</taxon>
        <taxon>Tracheophyta</taxon>
        <taxon>Spermatophyta</taxon>
        <taxon>Magnoliopsida</taxon>
        <taxon>Liliopsida</taxon>
        <taxon>Asparagales</taxon>
        <taxon>Asparagaceae</taxon>
        <taxon>Asparagoideae</taxon>
        <taxon>Asparagus</taxon>
    </lineage>
</organism>
<feature type="chain" id="PRO_5024366877" description="HTH OST-type domain-containing protein" evidence="2">
    <location>
        <begin position="32"/>
        <end position="1021"/>
    </location>
</feature>
<dbReference type="InterPro" id="IPR041966">
    <property type="entry name" value="LOTUS-like"/>
</dbReference>
<dbReference type="InterPro" id="IPR021139">
    <property type="entry name" value="NYN"/>
</dbReference>
<evidence type="ECO:0000259" key="3">
    <source>
        <dbReference type="PROSITE" id="PS51644"/>
    </source>
</evidence>
<reference evidence="5" key="1">
    <citation type="journal article" date="2017" name="Nat. Commun.">
        <title>The asparagus genome sheds light on the origin and evolution of a young Y chromosome.</title>
        <authorList>
            <person name="Harkess A."/>
            <person name="Zhou J."/>
            <person name="Xu C."/>
            <person name="Bowers J.E."/>
            <person name="Van der Hulst R."/>
            <person name="Ayyampalayam S."/>
            <person name="Mercati F."/>
            <person name="Riccardi P."/>
            <person name="McKain M.R."/>
            <person name="Kakrana A."/>
            <person name="Tang H."/>
            <person name="Ray J."/>
            <person name="Groenendijk J."/>
            <person name="Arikit S."/>
            <person name="Mathioni S.M."/>
            <person name="Nakano M."/>
            <person name="Shan H."/>
            <person name="Telgmann-Rauber A."/>
            <person name="Kanno A."/>
            <person name="Yue Z."/>
            <person name="Chen H."/>
            <person name="Li W."/>
            <person name="Chen Y."/>
            <person name="Xu X."/>
            <person name="Zhang Y."/>
            <person name="Luo S."/>
            <person name="Chen H."/>
            <person name="Gao J."/>
            <person name="Mao Z."/>
            <person name="Pires J.C."/>
            <person name="Luo M."/>
            <person name="Kudrna D."/>
            <person name="Wing R.A."/>
            <person name="Meyers B.C."/>
            <person name="Yi K."/>
            <person name="Kong H."/>
            <person name="Lavrijsen P."/>
            <person name="Sunseri F."/>
            <person name="Falavigna A."/>
            <person name="Ye Y."/>
            <person name="Leebens-Mack J.H."/>
            <person name="Chen G."/>
        </authorList>
    </citation>
    <scope>NUCLEOTIDE SEQUENCE [LARGE SCALE GENOMIC DNA]</scope>
    <source>
        <strain evidence="5">cv. DH0086</strain>
    </source>
</reference>
<dbReference type="OrthoDB" id="549353at2759"/>
<feature type="compositionally biased region" description="Basic and acidic residues" evidence="1">
    <location>
        <begin position="519"/>
        <end position="538"/>
    </location>
</feature>
<evidence type="ECO:0000313" key="5">
    <source>
        <dbReference type="Proteomes" id="UP000243459"/>
    </source>
</evidence>
<dbReference type="PANTHER" id="PTHR14379:SF6">
    <property type="entry name" value="EMB|CAB71880.1"/>
    <property type="match status" value="1"/>
</dbReference>
<feature type="region of interest" description="Disordered" evidence="1">
    <location>
        <begin position="688"/>
        <end position="713"/>
    </location>
</feature>
<dbReference type="InterPro" id="IPR025605">
    <property type="entry name" value="OST-HTH/LOTUS_dom"/>
</dbReference>
<dbReference type="Pfam" id="PF01936">
    <property type="entry name" value="NYN"/>
    <property type="match status" value="1"/>
</dbReference>
<dbReference type="Proteomes" id="UP000243459">
    <property type="component" value="Chromosome 9"/>
</dbReference>
<name>A0A5P1E4I7_ASPOF</name>
<dbReference type="Gene3D" id="3.40.50.1010">
    <property type="entry name" value="5'-nuclease"/>
    <property type="match status" value="1"/>
</dbReference>
<keyword evidence="2" id="KW-0732">Signal</keyword>
<feature type="compositionally biased region" description="Acidic residues" evidence="1">
    <location>
        <begin position="902"/>
        <end position="913"/>
    </location>
</feature>